<accession>A0A1J1ISM3</accession>
<keyword evidence="2" id="KW-1185">Reference proteome</keyword>
<reference evidence="1 2" key="1">
    <citation type="submission" date="2015-04" db="EMBL/GenBank/DDBJ databases">
        <authorList>
            <person name="Syromyatnikov M.Y."/>
            <person name="Popov V.N."/>
        </authorList>
    </citation>
    <scope>NUCLEOTIDE SEQUENCE [LARGE SCALE GENOMIC DNA]</scope>
</reference>
<gene>
    <name evidence="1" type="ORF">CLUMA_CG015963</name>
</gene>
<sequence>MFKKAQWMRLKLCALYNNSLHERKNGGNFPKGKLKSRSLNSRRGMGRVLNISMLFMQSQTMTLIKLNIQTSLCPYIQSEVNEEVNECN</sequence>
<evidence type="ECO:0000313" key="2">
    <source>
        <dbReference type="Proteomes" id="UP000183832"/>
    </source>
</evidence>
<dbReference type="AlphaFoldDB" id="A0A1J1ISM3"/>
<organism evidence="1 2">
    <name type="scientific">Clunio marinus</name>
    <dbReference type="NCBI Taxonomy" id="568069"/>
    <lineage>
        <taxon>Eukaryota</taxon>
        <taxon>Metazoa</taxon>
        <taxon>Ecdysozoa</taxon>
        <taxon>Arthropoda</taxon>
        <taxon>Hexapoda</taxon>
        <taxon>Insecta</taxon>
        <taxon>Pterygota</taxon>
        <taxon>Neoptera</taxon>
        <taxon>Endopterygota</taxon>
        <taxon>Diptera</taxon>
        <taxon>Nematocera</taxon>
        <taxon>Chironomoidea</taxon>
        <taxon>Chironomidae</taxon>
        <taxon>Clunio</taxon>
    </lineage>
</organism>
<name>A0A1J1ISM3_9DIPT</name>
<evidence type="ECO:0000313" key="1">
    <source>
        <dbReference type="EMBL" id="CRL02722.1"/>
    </source>
</evidence>
<protein>
    <submittedName>
        <fullName evidence="1">CLUMA_CG015963, isoform A</fullName>
    </submittedName>
</protein>
<dbReference type="Proteomes" id="UP000183832">
    <property type="component" value="Unassembled WGS sequence"/>
</dbReference>
<proteinExistence type="predicted"/>
<dbReference type="EMBL" id="CVRI01000058">
    <property type="protein sequence ID" value="CRL02722.1"/>
    <property type="molecule type" value="Genomic_DNA"/>
</dbReference>